<dbReference type="InterPro" id="IPR003959">
    <property type="entry name" value="ATPase_AAA_core"/>
</dbReference>
<keyword evidence="3" id="KW-0547">Nucleotide-binding</keyword>
<dbReference type="HOGENOM" id="CLU_017985_0_1_1"/>
<organism evidence="7 8">
    <name type="scientific">Kuraishia capsulata CBS 1993</name>
    <dbReference type="NCBI Taxonomy" id="1382522"/>
    <lineage>
        <taxon>Eukaryota</taxon>
        <taxon>Fungi</taxon>
        <taxon>Dikarya</taxon>
        <taxon>Ascomycota</taxon>
        <taxon>Saccharomycotina</taxon>
        <taxon>Pichiomycetes</taxon>
        <taxon>Pichiales</taxon>
        <taxon>Pichiaceae</taxon>
        <taxon>Kuraishia</taxon>
    </lineage>
</organism>
<dbReference type="EMBL" id="HG793130">
    <property type="protein sequence ID" value="CDK28939.1"/>
    <property type="molecule type" value="Genomic_DNA"/>
</dbReference>
<evidence type="ECO:0000313" key="8">
    <source>
        <dbReference type="Proteomes" id="UP000019384"/>
    </source>
</evidence>
<keyword evidence="2" id="KW-0235">DNA replication</keyword>
<dbReference type="Proteomes" id="UP000019384">
    <property type="component" value="Unassembled WGS sequence"/>
</dbReference>
<dbReference type="STRING" id="1382522.W6MQB7"/>
<dbReference type="GO" id="GO:0005634">
    <property type="term" value="C:nucleus"/>
    <property type="evidence" value="ECO:0007669"/>
    <property type="project" value="TreeGrafter"/>
</dbReference>
<dbReference type="Pfam" id="PF16193">
    <property type="entry name" value="AAA_assoc_2"/>
    <property type="match status" value="1"/>
</dbReference>
<dbReference type="Gene3D" id="1.20.272.10">
    <property type="match status" value="1"/>
</dbReference>
<dbReference type="InterPro" id="IPR032423">
    <property type="entry name" value="AAA_assoc_2"/>
</dbReference>
<dbReference type="GeneID" id="34522316"/>
<dbReference type="GO" id="GO:0016887">
    <property type="term" value="F:ATP hydrolysis activity"/>
    <property type="evidence" value="ECO:0007669"/>
    <property type="project" value="InterPro"/>
</dbReference>
<dbReference type="InterPro" id="IPR027417">
    <property type="entry name" value="P-loop_NTPase"/>
</dbReference>
<reference evidence="7" key="2">
    <citation type="submission" date="2014-02" db="EMBL/GenBank/DDBJ databases">
        <title>Complete DNA sequence of /Kuraishia capsulata/ illustrates novel genomic features among budding yeasts (/Saccharomycotina/).</title>
        <authorList>
            <person name="Morales L."/>
            <person name="Noel B."/>
            <person name="Porcel B."/>
            <person name="Marcet-Houben M."/>
            <person name="Hullo M-F."/>
            <person name="Sacerdot C."/>
            <person name="Tekaia F."/>
            <person name="Leh-Louis V."/>
            <person name="Despons L."/>
            <person name="Khanna V."/>
            <person name="Aury J-M."/>
            <person name="Barbe V."/>
            <person name="Couloux A."/>
            <person name="Labadie K."/>
            <person name="Pelletier E."/>
            <person name="Souciet J-L."/>
            <person name="Boekhout T."/>
            <person name="Gabaldon T."/>
            <person name="Wincker P."/>
            <person name="Dujon B."/>
        </authorList>
    </citation>
    <scope>NUCLEOTIDE SEQUENCE</scope>
    <source>
        <strain evidence="7">CBS 1993</strain>
    </source>
</reference>
<evidence type="ECO:0000313" key="7">
    <source>
        <dbReference type="EMBL" id="CDK28939.1"/>
    </source>
</evidence>
<feature type="domain" description="AAA+ ATPase" evidence="6">
    <location>
        <begin position="145"/>
        <end position="262"/>
    </location>
</feature>
<dbReference type="GO" id="GO:0008047">
    <property type="term" value="F:enzyme activator activity"/>
    <property type="evidence" value="ECO:0007669"/>
    <property type="project" value="TreeGrafter"/>
</dbReference>
<evidence type="ECO:0000256" key="5">
    <source>
        <dbReference type="SAM" id="MobiDB-lite"/>
    </source>
</evidence>
<dbReference type="InterPro" id="IPR021886">
    <property type="entry name" value="MgsA_C"/>
</dbReference>
<dbReference type="Pfam" id="PF00004">
    <property type="entry name" value="AAA"/>
    <property type="match status" value="1"/>
</dbReference>
<dbReference type="SUPFAM" id="SSF48019">
    <property type="entry name" value="post-AAA+ oligomerization domain-like"/>
    <property type="match status" value="1"/>
</dbReference>
<dbReference type="Pfam" id="PF12002">
    <property type="entry name" value="MgsA_C"/>
    <property type="match status" value="1"/>
</dbReference>
<dbReference type="Gene3D" id="3.40.50.300">
    <property type="entry name" value="P-loop containing nucleotide triphosphate hydrolases"/>
    <property type="match status" value="1"/>
</dbReference>
<accession>W6MQB7</accession>
<dbReference type="PANTHER" id="PTHR13779:SF7">
    <property type="entry name" value="ATPASE WRNIP1"/>
    <property type="match status" value="1"/>
</dbReference>
<protein>
    <recommendedName>
        <fullName evidence="6">AAA+ ATPase domain-containing protein</fullName>
    </recommendedName>
</protein>
<dbReference type="FunFam" id="3.40.50.300:FF:000137">
    <property type="entry name" value="Replication-associated recombination protein A"/>
    <property type="match status" value="1"/>
</dbReference>
<dbReference type="InterPro" id="IPR003593">
    <property type="entry name" value="AAA+_ATPase"/>
</dbReference>
<proteinExistence type="inferred from homology"/>
<evidence type="ECO:0000256" key="4">
    <source>
        <dbReference type="ARBA" id="ARBA00022840"/>
    </source>
</evidence>
<dbReference type="OrthoDB" id="10265467at2759"/>
<name>W6MQB7_9ASCO</name>
<dbReference type="GO" id="GO:0003677">
    <property type="term" value="F:DNA binding"/>
    <property type="evidence" value="ECO:0007669"/>
    <property type="project" value="InterPro"/>
</dbReference>
<dbReference type="GO" id="GO:0017116">
    <property type="term" value="F:single-stranded DNA helicase activity"/>
    <property type="evidence" value="ECO:0007669"/>
    <property type="project" value="TreeGrafter"/>
</dbReference>
<dbReference type="FunFam" id="1.20.272.10:FF:000001">
    <property type="entry name" value="Putative AAA family ATPase"/>
    <property type="match status" value="1"/>
</dbReference>
<dbReference type="GO" id="GO:0005524">
    <property type="term" value="F:ATP binding"/>
    <property type="evidence" value="ECO:0007669"/>
    <property type="project" value="UniProtKB-KW"/>
</dbReference>
<dbReference type="GO" id="GO:0000731">
    <property type="term" value="P:DNA synthesis involved in DNA repair"/>
    <property type="evidence" value="ECO:0007669"/>
    <property type="project" value="TreeGrafter"/>
</dbReference>
<feature type="region of interest" description="Disordered" evidence="5">
    <location>
        <begin position="23"/>
        <end position="96"/>
    </location>
</feature>
<dbReference type="SUPFAM" id="SSF52540">
    <property type="entry name" value="P-loop containing nucleoside triphosphate hydrolases"/>
    <property type="match status" value="1"/>
</dbReference>
<evidence type="ECO:0000259" key="6">
    <source>
        <dbReference type="SMART" id="SM00382"/>
    </source>
</evidence>
<dbReference type="Gene3D" id="1.10.3710.10">
    <property type="entry name" value="DNA polymerase III clamp loader subunits, C-terminal domain"/>
    <property type="match status" value="1"/>
</dbReference>
<sequence length="538" mass="59957">MPQCPICSREGDIEFIEQHVDTCTGPETSRSSSQVQISSLLTGRRPSSANTASRSNTSAGTGEIIDLDSDDSGKDTKRRKVVPSQKEDKPVLGPTDETVDVGLLRQQAKIPLAERLRPKSLAEYVGQSHLVGPGGILRGFIEHDRIPSMILWGPPGVGKTSIARIISQVTKSRFVELSATSSGMAECRKCFEDAKNELRLTKRRTILFCDEIHRFNKSQQDVFLPYVERGDIVLVGATTENPSFQLNSALLSRCRVFTLNKLKPEELNRVILKALLMINRVRKYVNAQPMLRLTRESVEYLSDIADGDSRSALNLLDLTDSHYANGDDPSAGDLKSIEVDVETLRSILKRTHMVYDRVGDAHYDTISAFHKSIRGSDPDAAMFYLGRMLKGGESPLYIARRMIRIASEDVGVLDDSCLPFAIATYQAVQFVGLPEADMALVHCAVKLARAKKSVQIYRAWGKLNQMLDNEPAVASSPIPLHLRNAPTKLMKDLDYGKSYKYNPDFLDGKVKQEYLPEALRGYEFIEEAHLGWRPDTDL</sequence>
<reference evidence="7" key="1">
    <citation type="submission" date="2013-12" db="EMBL/GenBank/DDBJ databases">
        <authorList>
            <person name="Genoscope - CEA"/>
        </authorList>
    </citation>
    <scope>NUCLEOTIDE SEQUENCE</scope>
    <source>
        <strain evidence="7">CBS 1993</strain>
    </source>
</reference>
<dbReference type="GO" id="GO:0006271">
    <property type="term" value="P:DNA strand elongation involved in DNA replication"/>
    <property type="evidence" value="ECO:0007669"/>
    <property type="project" value="UniProtKB-ARBA"/>
</dbReference>
<comment type="similarity">
    <text evidence="1">Belongs to the AAA ATPase family. RarA/MGS1/WRNIP1 subfamily.</text>
</comment>
<dbReference type="CDD" id="cd00009">
    <property type="entry name" value="AAA"/>
    <property type="match status" value="1"/>
</dbReference>
<dbReference type="SMART" id="SM00382">
    <property type="entry name" value="AAA"/>
    <property type="match status" value="1"/>
</dbReference>
<gene>
    <name evidence="7" type="ORF">KUCA_T00004925001</name>
</gene>
<dbReference type="CDD" id="cd18139">
    <property type="entry name" value="HLD_clamp_RarA"/>
    <property type="match status" value="1"/>
</dbReference>
<dbReference type="InterPro" id="IPR051314">
    <property type="entry name" value="AAA_ATPase_RarA/MGS1/WRNIP1"/>
</dbReference>
<evidence type="ECO:0000256" key="3">
    <source>
        <dbReference type="ARBA" id="ARBA00022741"/>
    </source>
</evidence>
<keyword evidence="8" id="KW-1185">Reference proteome</keyword>
<feature type="compositionally biased region" description="Low complexity" evidence="5">
    <location>
        <begin position="29"/>
        <end position="62"/>
    </location>
</feature>
<dbReference type="PANTHER" id="PTHR13779">
    <property type="entry name" value="WERNER HELICASE-INTERACTING PROTEIN 1 FAMILY MEMBER"/>
    <property type="match status" value="1"/>
</dbReference>
<evidence type="ECO:0000256" key="2">
    <source>
        <dbReference type="ARBA" id="ARBA00022705"/>
    </source>
</evidence>
<evidence type="ECO:0000256" key="1">
    <source>
        <dbReference type="ARBA" id="ARBA00008959"/>
    </source>
</evidence>
<dbReference type="AlphaFoldDB" id="W6MQB7"/>
<keyword evidence="4" id="KW-0067">ATP-binding</keyword>
<dbReference type="InterPro" id="IPR008921">
    <property type="entry name" value="DNA_pol3_clamp-load_cplx_C"/>
</dbReference>
<dbReference type="Gene3D" id="1.10.8.60">
    <property type="match status" value="1"/>
</dbReference>
<dbReference type="RefSeq" id="XP_022460928.1">
    <property type="nucleotide sequence ID" value="XM_022606058.1"/>
</dbReference>